<evidence type="ECO:0000313" key="3">
    <source>
        <dbReference type="Proteomes" id="UP000245974"/>
    </source>
</evidence>
<keyword evidence="1" id="KW-0812">Transmembrane</keyword>
<proteinExistence type="predicted"/>
<dbReference type="AlphaFoldDB" id="A0A2U3N422"/>
<feature type="transmembrane region" description="Helical" evidence="1">
    <location>
        <begin position="52"/>
        <end position="79"/>
    </location>
</feature>
<evidence type="ECO:0000256" key="1">
    <source>
        <dbReference type="SAM" id="Phobius"/>
    </source>
</evidence>
<organism evidence="2 3">
    <name type="scientific">Acinetobacter stercoris</name>
    <dbReference type="NCBI Taxonomy" id="2126983"/>
    <lineage>
        <taxon>Bacteria</taxon>
        <taxon>Pseudomonadati</taxon>
        <taxon>Pseudomonadota</taxon>
        <taxon>Gammaproteobacteria</taxon>
        <taxon>Moraxellales</taxon>
        <taxon>Moraxellaceae</taxon>
        <taxon>Acinetobacter</taxon>
    </lineage>
</organism>
<sequence length="96" mass="11285">MGMNSFYATKPILPPPEKVFSKKQILHSAGIYLCIYLFIAFLNMFPFEYESITIFLMVMLMIVLGYLFSYALFLIGFWIGKRFYIFLNSDFGKSKF</sequence>
<feature type="transmembrane region" description="Helical" evidence="1">
    <location>
        <begin position="25"/>
        <end position="46"/>
    </location>
</feature>
<dbReference type="Proteomes" id="UP000245974">
    <property type="component" value="Unassembled WGS sequence"/>
</dbReference>
<dbReference type="InParanoid" id="A0A2U3N422"/>
<keyword evidence="1" id="KW-1133">Transmembrane helix</keyword>
<keyword evidence="1" id="KW-0472">Membrane</keyword>
<protein>
    <submittedName>
        <fullName evidence="2">Uncharacterized protein</fullName>
    </submittedName>
</protein>
<accession>A0A2U3N422</accession>
<name>A0A2U3N422_9GAMM</name>
<gene>
    <name evidence="2" type="ORF">KPC_3487</name>
</gene>
<keyword evidence="3" id="KW-1185">Reference proteome</keyword>
<reference evidence="3" key="1">
    <citation type="submission" date="2018-03" db="EMBL/GenBank/DDBJ databases">
        <authorList>
            <person name="Blom J."/>
        </authorList>
    </citation>
    <scope>NUCLEOTIDE SEQUENCE [LARGE SCALE GENOMIC DNA]</scope>
    <source>
        <strain evidence="3">KPC-SM-21</strain>
    </source>
</reference>
<dbReference type="EMBL" id="OOGT01000256">
    <property type="protein sequence ID" value="SPL72309.1"/>
    <property type="molecule type" value="Genomic_DNA"/>
</dbReference>
<evidence type="ECO:0000313" key="2">
    <source>
        <dbReference type="EMBL" id="SPL72309.1"/>
    </source>
</evidence>